<dbReference type="STRING" id="6198.A0A074ZNM1"/>
<dbReference type="GO" id="GO:0045944">
    <property type="term" value="P:positive regulation of transcription by RNA polymerase II"/>
    <property type="evidence" value="ECO:0007669"/>
    <property type="project" value="InterPro"/>
</dbReference>
<keyword evidence="1" id="KW-0479">Metal-binding</keyword>
<name>A0A074ZNM1_OPIVI</name>
<feature type="compositionally biased region" description="Polar residues" evidence="2">
    <location>
        <begin position="1"/>
        <end position="15"/>
    </location>
</feature>
<evidence type="ECO:0000259" key="3">
    <source>
        <dbReference type="PROSITE" id="PS50157"/>
    </source>
</evidence>
<feature type="compositionally biased region" description="Polar residues" evidence="2">
    <location>
        <begin position="515"/>
        <end position="524"/>
    </location>
</feature>
<dbReference type="OrthoDB" id="6354171at2759"/>
<evidence type="ECO:0000313" key="5">
    <source>
        <dbReference type="Proteomes" id="UP000054324"/>
    </source>
</evidence>
<dbReference type="SMART" id="SM00355">
    <property type="entry name" value="ZnF_C2H2"/>
    <property type="match status" value="4"/>
</dbReference>
<dbReference type="AlphaFoldDB" id="A0A074ZNM1"/>
<evidence type="ECO:0000256" key="1">
    <source>
        <dbReference type="PROSITE-ProRule" id="PRU00042"/>
    </source>
</evidence>
<organism evidence="4 5">
    <name type="scientific">Opisthorchis viverrini</name>
    <name type="common">Southeast Asian liver fluke</name>
    <dbReference type="NCBI Taxonomy" id="6198"/>
    <lineage>
        <taxon>Eukaryota</taxon>
        <taxon>Metazoa</taxon>
        <taxon>Spiralia</taxon>
        <taxon>Lophotrochozoa</taxon>
        <taxon>Platyhelminthes</taxon>
        <taxon>Trematoda</taxon>
        <taxon>Digenea</taxon>
        <taxon>Opisthorchiida</taxon>
        <taxon>Opisthorchiata</taxon>
        <taxon>Opisthorchiidae</taxon>
        <taxon>Opisthorchis</taxon>
    </lineage>
</organism>
<keyword evidence="1" id="KW-0862">Zinc</keyword>
<dbReference type="GeneID" id="20318737"/>
<dbReference type="Proteomes" id="UP000054324">
    <property type="component" value="Unassembled WGS sequence"/>
</dbReference>
<dbReference type="PANTHER" id="PTHR46664">
    <property type="entry name" value="ATM INTERACTOR"/>
    <property type="match status" value="1"/>
</dbReference>
<dbReference type="PANTHER" id="PTHR46664:SF1">
    <property type="entry name" value="ATM INTERACTOR"/>
    <property type="match status" value="1"/>
</dbReference>
<keyword evidence="1" id="KW-0863">Zinc-finger</keyword>
<accession>A0A074ZNM1</accession>
<dbReference type="GO" id="GO:0000976">
    <property type="term" value="F:transcription cis-regulatory region binding"/>
    <property type="evidence" value="ECO:0007669"/>
    <property type="project" value="InterPro"/>
</dbReference>
<dbReference type="InterPro" id="IPR013087">
    <property type="entry name" value="Znf_C2H2_type"/>
</dbReference>
<proteinExistence type="predicted"/>
<dbReference type="GO" id="GO:0000981">
    <property type="term" value="F:DNA-binding transcription factor activity, RNA polymerase II-specific"/>
    <property type="evidence" value="ECO:0007669"/>
    <property type="project" value="TreeGrafter"/>
</dbReference>
<dbReference type="InterPro" id="IPR036236">
    <property type="entry name" value="Znf_C2H2_sf"/>
</dbReference>
<dbReference type="GO" id="GO:0005634">
    <property type="term" value="C:nucleus"/>
    <property type="evidence" value="ECO:0007669"/>
    <property type="project" value="TreeGrafter"/>
</dbReference>
<dbReference type="EMBL" id="KL596694">
    <property type="protein sequence ID" value="KER28686.1"/>
    <property type="molecule type" value="Genomic_DNA"/>
</dbReference>
<dbReference type="PROSITE" id="PS00028">
    <property type="entry name" value="ZINC_FINGER_C2H2_1"/>
    <property type="match status" value="2"/>
</dbReference>
<evidence type="ECO:0000256" key="2">
    <source>
        <dbReference type="SAM" id="MobiDB-lite"/>
    </source>
</evidence>
<dbReference type="SUPFAM" id="SSF57667">
    <property type="entry name" value="beta-beta-alpha zinc fingers"/>
    <property type="match status" value="1"/>
</dbReference>
<reference evidence="4 5" key="1">
    <citation type="submission" date="2013-11" db="EMBL/GenBank/DDBJ databases">
        <title>Opisthorchis viverrini - life in the bile duct.</title>
        <authorList>
            <person name="Young N.D."/>
            <person name="Nagarajan N."/>
            <person name="Lin S.J."/>
            <person name="Korhonen P.K."/>
            <person name="Jex A.R."/>
            <person name="Hall R.S."/>
            <person name="Safavi-Hemami H."/>
            <person name="Kaewkong W."/>
            <person name="Bertrand D."/>
            <person name="Gao S."/>
            <person name="Seet Q."/>
            <person name="Wongkham S."/>
            <person name="Teh B.T."/>
            <person name="Wongkham C."/>
            <person name="Intapan P.M."/>
            <person name="Maleewong W."/>
            <person name="Yang X."/>
            <person name="Hu M."/>
            <person name="Wang Z."/>
            <person name="Hofmann A."/>
            <person name="Sternberg P.W."/>
            <person name="Tan P."/>
            <person name="Wang J."/>
            <person name="Gasser R.B."/>
        </authorList>
    </citation>
    <scope>NUCLEOTIDE SEQUENCE [LARGE SCALE GENOMIC DNA]</scope>
</reference>
<feature type="region of interest" description="Disordered" evidence="2">
    <location>
        <begin position="183"/>
        <end position="213"/>
    </location>
</feature>
<feature type="region of interest" description="Disordered" evidence="2">
    <location>
        <begin position="496"/>
        <end position="524"/>
    </location>
</feature>
<dbReference type="GO" id="GO:0008270">
    <property type="term" value="F:zinc ion binding"/>
    <property type="evidence" value="ECO:0007669"/>
    <property type="project" value="UniProtKB-KW"/>
</dbReference>
<gene>
    <name evidence="4" type="ORF">T265_04555</name>
</gene>
<protein>
    <recommendedName>
        <fullName evidence="3">C2H2-type domain-containing protein</fullName>
    </recommendedName>
</protein>
<feature type="region of interest" description="Disordered" evidence="2">
    <location>
        <begin position="1"/>
        <end position="23"/>
    </location>
</feature>
<feature type="domain" description="C2H2-type" evidence="3">
    <location>
        <begin position="157"/>
        <end position="181"/>
    </location>
</feature>
<dbReference type="PROSITE" id="PS50157">
    <property type="entry name" value="ZINC_FINGER_C2H2_2"/>
    <property type="match status" value="2"/>
</dbReference>
<keyword evidence="5" id="KW-1185">Reference proteome</keyword>
<evidence type="ECO:0000313" key="4">
    <source>
        <dbReference type="EMBL" id="KER28686.1"/>
    </source>
</evidence>
<sequence>MSLTCGQAPHTTSADSPAVDKTSVSETSQPIQHIVIPEAELLELPLPTYCCELCGLTVKTKANLRAHHVKTHRILKNEADVAFFTKQKNHVTYVYHCPIVPCKHNVGFDAGFSTCSRLKQHYQNVHMRKTYKCERCGGLFSTPSSHAYHLRFCGNVFSCPVCSRHYSLKKHLGQHFRRTGHRPVIKPSGCSKRATSRGNQCESVRPKRQPEPTNKIAVPPPGAFQQAQAQQSSAPILVPVIILPVPVFGPGAANLQAQPNANATLSWKPNAQTPLTLPPGFALPAALGSALSTNYLTSFLHSVTTSLAQPTYLDASDQFEALQSTPVPAPVVDTGTQTEVSVPPQGSTDAITTTSVNTCTDEDDITAFIGSLFCDASVETNFPPSGVTSGFNDPSSAADLDSLVPLVPRRVRPASTASSDPVSVDCHLDFKASSPVKLSTFSVTDEEVQTSMMVSLENVAMQTDGIKKTHVSAGTCNFPPTRWVRGCSMRESLETPPPLMGNSEHARLSSEKLPNFSNRSERSSSCTVEQPEVLEHSIPPISALLNPQKSRNPCVSITHLAQKESQSCEFLSTAFNNSDQFGDSYFPSSQSIGLQSSPWPSSRTYSSMETQTFSDDLESWLNSVHTQTSSSVFGLASFADMAVGVDEDFLTAALATVEGDK</sequence>
<dbReference type="RefSeq" id="XP_009167583.1">
    <property type="nucleotide sequence ID" value="XM_009169319.1"/>
</dbReference>
<feature type="domain" description="C2H2-type" evidence="3">
    <location>
        <begin position="49"/>
        <end position="77"/>
    </location>
</feature>
<dbReference type="CTD" id="20318737"/>
<dbReference type="KEGG" id="ovi:T265_04555"/>
<dbReference type="InterPro" id="IPR055303">
    <property type="entry name" value="ATMIN"/>
</dbReference>